<evidence type="ECO:0000313" key="1">
    <source>
        <dbReference type="EMBL" id="CAA9352692.1"/>
    </source>
</evidence>
<accession>A0A6J4ME20</accession>
<sequence>MPVRHISGHALATLSAMTPARRHALRVSTTSGTAATSAA</sequence>
<gene>
    <name evidence="1" type="ORF">AVDCRST_MAG90-2528</name>
</gene>
<protein>
    <submittedName>
        <fullName evidence="1">Uncharacterized protein</fullName>
    </submittedName>
</protein>
<dbReference type="AlphaFoldDB" id="A0A6J4ME20"/>
<name>A0A6J4ME20_9HYPH</name>
<dbReference type="EMBL" id="CADCUC010000508">
    <property type="protein sequence ID" value="CAA9352692.1"/>
    <property type="molecule type" value="Genomic_DNA"/>
</dbReference>
<organism evidence="1">
    <name type="scientific">uncultured Microvirga sp</name>
    <dbReference type="NCBI Taxonomy" id="412392"/>
    <lineage>
        <taxon>Bacteria</taxon>
        <taxon>Pseudomonadati</taxon>
        <taxon>Pseudomonadota</taxon>
        <taxon>Alphaproteobacteria</taxon>
        <taxon>Hyphomicrobiales</taxon>
        <taxon>Methylobacteriaceae</taxon>
        <taxon>Microvirga</taxon>
        <taxon>environmental samples</taxon>
    </lineage>
</organism>
<proteinExistence type="predicted"/>
<reference evidence="1" key="1">
    <citation type="submission" date="2020-02" db="EMBL/GenBank/DDBJ databases">
        <authorList>
            <person name="Meier V. D."/>
        </authorList>
    </citation>
    <scope>NUCLEOTIDE SEQUENCE</scope>
    <source>
        <strain evidence="1">AVDCRST_MAG90</strain>
    </source>
</reference>